<dbReference type="PANTHER" id="PTHR11088:SF60">
    <property type="entry name" value="TRNA DIMETHYLALLYLTRANSFERASE"/>
    <property type="match status" value="1"/>
</dbReference>
<comment type="cofactor">
    <cofactor evidence="1 10">
        <name>Mg(2+)</name>
        <dbReference type="ChEBI" id="CHEBI:18420"/>
    </cofactor>
</comment>
<accession>A0A4U8WA40</accession>
<keyword evidence="4 10" id="KW-0808">Transferase</keyword>
<dbReference type="GO" id="GO:0005524">
    <property type="term" value="F:ATP binding"/>
    <property type="evidence" value="ECO:0007669"/>
    <property type="project" value="UniProtKB-UniRule"/>
</dbReference>
<feature type="site" description="Interaction with substrate tRNA" evidence="10">
    <location>
        <position position="124"/>
    </location>
</feature>
<feature type="region of interest" description="Disordered" evidence="14">
    <location>
        <begin position="302"/>
        <end position="328"/>
    </location>
</feature>
<dbReference type="Proteomes" id="UP000290439">
    <property type="component" value="Chromosome"/>
</dbReference>
<comment type="subunit">
    <text evidence="10">Monomer.</text>
</comment>
<evidence type="ECO:0000256" key="12">
    <source>
        <dbReference type="RuleBase" id="RU003784"/>
    </source>
</evidence>
<name>A0A4U8WA40_9NOCA</name>
<comment type="similarity">
    <text evidence="3 10 13">Belongs to the IPP transferase family.</text>
</comment>
<comment type="caution">
    <text evidence="10">Lacks conserved residue(s) required for the propagation of feature annotation.</text>
</comment>
<evidence type="ECO:0000256" key="6">
    <source>
        <dbReference type="ARBA" id="ARBA00022741"/>
    </source>
</evidence>
<evidence type="ECO:0000313" key="16">
    <source>
        <dbReference type="Proteomes" id="UP000290439"/>
    </source>
</evidence>
<evidence type="ECO:0000256" key="10">
    <source>
        <dbReference type="HAMAP-Rule" id="MF_00185"/>
    </source>
</evidence>
<comment type="function">
    <text evidence="2 10 12">Catalyzes the transfer of a dimethylallyl group onto the adenine at position 37 in tRNAs that read codons beginning with uridine, leading to the formation of N6-(dimethylallyl)adenosine (i(6)A).</text>
</comment>
<dbReference type="HAMAP" id="MF_00185">
    <property type="entry name" value="IPP_trans"/>
    <property type="match status" value="1"/>
</dbReference>
<keyword evidence="5 10" id="KW-0819">tRNA processing</keyword>
<feature type="binding site" evidence="10">
    <location>
        <begin position="14"/>
        <end position="19"/>
    </location>
    <ligand>
        <name>substrate</name>
    </ligand>
</feature>
<dbReference type="AlphaFoldDB" id="A0A4U8WA40"/>
<protein>
    <recommendedName>
        <fullName evidence="10">tRNA dimethylallyltransferase</fullName>
        <ecNumber evidence="10">2.5.1.75</ecNumber>
    </recommendedName>
    <alternativeName>
        <fullName evidence="10">Dimethylallyl diphosphate:tRNA dimethylallyltransferase</fullName>
        <shortName evidence="10">DMAPP:tRNA dimethylallyltransferase</shortName>
        <shortName evidence="10">DMATase</shortName>
    </alternativeName>
    <alternativeName>
        <fullName evidence="10">Isopentenyl-diphosphate:tRNA isopentenyltransferase</fullName>
        <shortName evidence="10">IPP transferase</shortName>
        <shortName evidence="10">IPPT</shortName>
        <shortName evidence="10">IPTase</shortName>
    </alternativeName>
</protein>
<dbReference type="InterPro" id="IPR018022">
    <property type="entry name" value="IPT"/>
</dbReference>
<evidence type="ECO:0000256" key="13">
    <source>
        <dbReference type="RuleBase" id="RU003785"/>
    </source>
</evidence>
<sequence length="328" mass="35749">MTASPTPIAVVGPTATGKSDLALDLAERLDGEIVNIDAMQLYRGMDIGTAKLPPDQRRGIPHHQLDVLEVTDTATVAAYQAAASADVEAIMARGHTPVIVGGSMMYVQALLDQWDFPATDPQVRARWEALLAERGVVAVHEALRAADPAAAATILPTDGRRMVRALEVVEITGKPFAASAPVIGRPRWGTIIIGVDRQTAELDERIARRTDLMFGTGLVEEVRGLIERGLRDGQTARRAIGYAQVLAHLDGEYDLAHAKERTFIGTRRYVRRQRSWFRRDRRVRWVDGADPDLAATVASLLATAEPEEPGADTTRPSIGIDSEERTPQ</sequence>
<dbReference type="EMBL" id="LR215973">
    <property type="protein sequence ID" value="VFA98628.1"/>
    <property type="molecule type" value="Genomic_DNA"/>
</dbReference>
<evidence type="ECO:0000256" key="2">
    <source>
        <dbReference type="ARBA" id="ARBA00003213"/>
    </source>
</evidence>
<dbReference type="InterPro" id="IPR039657">
    <property type="entry name" value="Dimethylallyltransferase"/>
</dbReference>
<feature type="binding site" evidence="10">
    <location>
        <begin position="12"/>
        <end position="19"/>
    </location>
    <ligand>
        <name>ATP</name>
        <dbReference type="ChEBI" id="CHEBI:30616"/>
    </ligand>
</feature>
<evidence type="ECO:0000256" key="4">
    <source>
        <dbReference type="ARBA" id="ARBA00022679"/>
    </source>
</evidence>
<dbReference type="PANTHER" id="PTHR11088">
    <property type="entry name" value="TRNA DIMETHYLALLYLTRANSFERASE"/>
    <property type="match status" value="1"/>
</dbReference>
<evidence type="ECO:0000313" key="15">
    <source>
        <dbReference type="EMBL" id="VFA98628.1"/>
    </source>
</evidence>
<evidence type="ECO:0000256" key="9">
    <source>
        <dbReference type="ARBA" id="ARBA00049563"/>
    </source>
</evidence>
<dbReference type="InterPro" id="IPR027417">
    <property type="entry name" value="P-loop_NTPase"/>
</dbReference>
<dbReference type="GO" id="GO:0052381">
    <property type="term" value="F:tRNA dimethylallyltransferase activity"/>
    <property type="evidence" value="ECO:0007669"/>
    <property type="project" value="UniProtKB-UniRule"/>
</dbReference>
<proteinExistence type="inferred from homology"/>
<evidence type="ECO:0000256" key="14">
    <source>
        <dbReference type="SAM" id="MobiDB-lite"/>
    </source>
</evidence>
<evidence type="ECO:0000256" key="5">
    <source>
        <dbReference type="ARBA" id="ARBA00022694"/>
    </source>
</evidence>
<keyword evidence="7 10" id="KW-0067">ATP-binding</keyword>
<dbReference type="Pfam" id="PF01715">
    <property type="entry name" value="IPPT"/>
    <property type="match status" value="1"/>
</dbReference>
<dbReference type="Gene3D" id="1.10.20.140">
    <property type="match status" value="1"/>
</dbReference>
<organism evidence="15 16">
    <name type="scientific">Nocardia cyriacigeorgica</name>
    <dbReference type="NCBI Taxonomy" id="135487"/>
    <lineage>
        <taxon>Bacteria</taxon>
        <taxon>Bacillati</taxon>
        <taxon>Actinomycetota</taxon>
        <taxon>Actinomycetes</taxon>
        <taxon>Mycobacteriales</taxon>
        <taxon>Nocardiaceae</taxon>
        <taxon>Nocardia</taxon>
    </lineage>
</organism>
<keyword evidence="6 10" id="KW-0547">Nucleotide-binding</keyword>
<evidence type="ECO:0000256" key="3">
    <source>
        <dbReference type="ARBA" id="ARBA00005842"/>
    </source>
</evidence>
<dbReference type="SUPFAM" id="SSF52540">
    <property type="entry name" value="P-loop containing nucleoside triphosphate hydrolases"/>
    <property type="match status" value="1"/>
</dbReference>
<evidence type="ECO:0000256" key="8">
    <source>
        <dbReference type="ARBA" id="ARBA00022842"/>
    </source>
</evidence>
<reference evidence="15 16" key="1">
    <citation type="submission" date="2019-02" db="EMBL/GenBank/DDBJ databases">
        <authorList>
            <consortium name="Pathogen Informatics"/>
        </authorList>
    </citation>
    <scope>NUCLEOTIDE SEQUENCE [LARGE SCALE GENOMIC DNA]</scope>
    <source>
        <strain evidence="15 16">3012STDY6756504</strain>
    </source>
</reference>
<dbReference type="EC" id="2.5.1.75" evidence="10"/>
<keyword evidence="8 10" id="KW-0460">Magnesium</keyword>
<evidence type="ECO:0000256" key="7">
    <source>
        <dbReference type="ARBA" id="ARBA00022840"/>
    </source>
</evidence>
<dbReference type="FunFam" id="1.10.20.140:FF:000001">
    <property type="entry name" value="tRNA dimethylallyltransferase"/>
    <property type="match status" value="1"/>
</dbReference>
<dbReference type="RefSeq" id="WP_130917178.1">
    <property type="nucleotide sequence ID" value="NZ_LR215973.1"/>
</dbReference>
<dbReference type="NCBIfam" id="TIGR00174">
    <property type="entry name" value="miaA"/>
    <property type="match status" value="1"/>
</dbReference>
<evidence type="ECO:0000256" key="11">
    <source>
        <dbReference type="RuleBase" id="RU003783"/>
    </source>
</evidence>
<evidence type="ECO:0000256" key="1">
    <source>
        <dbReference type="ARBA" id="ARBA00001946"/>
    </source>
</evidence>
<feature type="site" description="Interaction with substrate tRNA" evidence="10">
    <location>
        <position position="103"/>
    </location>
</feature>
<gene>
    <name evidence="10 15" type="primary">miaA</name>
    <name evidence="15" type="ORF">NCTC10797_02400</name>
</gene>
<comment type="catalytic activity">
    <reaction evidence="9 10 11">
        <text>adenosine(37) in tRNA + dimethylallyl diphosphate = N(6)-dimethylallyladenosine(37) in tRNA + diphosphate</text>
        <dbReference type="Rhea" id="RHEA:26482"/>
        <dbReference type="Rhea" id="RHEA-COMP:10162"/>
        <dbReference type="Rhea" id="RHEA-COMP:10375"/>
        <dbReference type="ChEBI" id="CHEBI:33019"/>
        <dbReference type="ChEBI" id="CHEBI:57623"/>
        <dbReference type="ChEBI" id="CHEBI:74411"/>
        <dbReference type="ChEBI" id="CHEBI:74415"/>
        <dbReference type="EC" id="2.5.1.75"/>
    </reaction>
</comment>
<dbReference type="GO" id="GO:0006400">
    <property type="term" value="P:tRNA modification"/>
    <property type="evidence" value="ECO:0007669"/>
    <property type="project" value="TreeGrafter"/>
</dbReference>
<dbReference type="Gene3D" id="3.40.50.300">
    <property type="entry name" value="P-loop containing nucleotide triphosphate hydrolases"/>
    <property type="match status" value="1"/>
</dbReference>